<dbReference type="EMBL" id="MDZB01000109">
    <property type="protein sequence ID" value="OGX85203.1"/>
    <property type="molecule type" value="Genomic_DNA"/>
</dbReference>
<dbReference type="InterPro" id="IPR023393">
    <property type="entry name" value="START-like_dom_sf"/>
</dbReference>
<evidence type="ECO:0000313" key="2">
    <source>
        <dbReference type="EMBL" id="OGX85203.1"/>
    </source>
</evidence>
<feature type="domain" description="START-like" evidence="1">
    <location>
        <begin position="8"/>
        <end position="136"/>
    </location>
</feature>
<dbReference type="InterPro" id="IPR045736">
    <property type="entry name" value="START_2"/>
</dbReference>
<dbReference type="STRING" id="1908237.BEN47_02440"/>
<dbReference type="SUPFAM" id="SSF55961">
    <property type="entry name" value="Bet v1-like"/>
    <property type="match status" value="1"/>
</dbReference>
<reference evidence="2 3" key="1">
    <citation type="submission" date="2016-08" db="EMBL/GenBank/DDBJ databases">
        <title>Hymenobacter coccineus sp. nov., Hymenobacter lapidarius sp. nov. and Hymenobacter glacialis sp. nov., isolated from Antarctic soil.</title>
        <authorList>
            <person name="Sedlacek I."/>
            <person name="Kralova S."/>
            <person name="Kyrova K."/>
            <person name="Maslanova I."/>
            <person name="Stankova E."/>
            <person name="Vrbovska V."/>
            <person name="Nemec M."/>
            <person name="Bartak M."/>
            <person name="Svec P."/>
            <person name="Busse H.-J."/>
            <person name="Pantucek R."/>
        </authorList>
    </citation>
    <scope>NUCLEOTIDE SEQUENCE [LARGE SCALE GENOMIC DNA]</scope>
    <source>
        <strain evidence="2 3">CCM 8643</strain>
    </source>
</reference>
<protein>
    <submittedName>
        <fullName evidence="2">ATPase</fullName>
    </submittedName>
</protein>
<dbReference type="Proteomes" id="UP000176294">
    <property type="component" value="Unassembled WGS sequence"/>
</dbReference>
<dbReference type="Gene3D" id="3.30.530.20">
    <property type="match status" value="1"/>
</dbReference>
<organism evidence="2 3">
    <name type="scientific">Hymenobacter lapidarius</name>
    <dbReference type="NCBI Taxonomy" id="1908237"/>
    <lineage>
        <taxon>Bacteria</taxon>
        <taxon>Pseudomonadati</taxon>
        <taxon>Bacteroidota</taxon>
        <taxon>Cytophagia</taxon>
        <taxon>Cytophagales</taxon>
        <taxon>Hymenobacteraceae</taxon>
        <taxon>Hymenobacter</taxon>
    </lineage>
</organism>
<sequence length="137" mass="15903">MALPDIQAKTRFLVEFPINASPKILFPYLATASGLSQWFCDDVRYVEGQRLNFIWDQENHYAEISGQRLNRAVRFVFLGENRQMVADPSFLEFTLDSSQVTDEVYLRVIDYSPSQDNDEQQEMWESLVSKLREQVGG</sequence>
<evidence type="ECO:0000313" key="3">
    <source>
        <dbReference type="Proteomes" id="UP000176294"/>
    </source>
</evidence>
<accession>A0A1G1T2V8</accession>
<gene>
    <name evidence="2" type="ORF">BEN47_02440</name>
</gene>
<comment type="caution">
    <text evidence="2">The sequence shown here is derived from an EMBL/GenBank/DDBJ whole genome shotgun (WGS) entry which is preliminary data.</text>
</comment>
<proteinExistence type="predicted"/>
<name>A0A1G1T2V8_9BACT</name>
<dbReference type="RefSeq" id="WP_070728590.1">
    <property type="nucleotide sequence ID" value="NZ_MDZB01000109.1"/>
</dbReference>
<dbReference type="Pfam" id="PF19569">
    <property type="entry name" value="START_2"/>
    <property type="match status" value="1"/>
</dbReference>
<keyword evidence="3" id="KW-1185">Reference proteome</keyword>
<dbReference type="AlphaFoldDB" id="A0A1G1T2V8"/>
<evidence type="ECO:0000259" key="1">
    <source>
        <dbReference type="Pfam" id="PF19569"/>
    </source>
</evidence>